<dbReference type="EMBL" id="SLWB01000006">
    <property type="protein sequence ID" value="TCN68432.1"/>
    <property type="molecule type" value="Genomic_DNA"/>
</dbReference>
<evidence type="ECO:0000313" key="3">
    <source>
        <dbReference type="EMBL" id="TCN68432.1"/>
    </source>
</evidence>
<organism evidence="3 4">
    <name type="scientific">Acetobacteroides hydrogenigenes</name>
    <dbReference type="NCBI Taxonomy" id="979970"/>
    <lineage>
        <taxon>Bacteria</taxon>
        <taxon>Pseudomonadati</taxon>
        <taxon>Bacteroidota</taxon>
        <taxon>Bacteroidia</taxon>
        <taxon>Bacteroidales</taxon>
        <taxon>Rikenellaceae</taxon>
        <taxon>Acetobacteroides</taxon>
    </lineage>
</organism>
<sequence length="566" mass="63347">MKFIKGTIVALAFILLNDIARGQTSVSFFPPMRIEPKLSANFGELRKNHFHSGLDYRTESRIGIPVYAVEDGYVARIFVSPFGFGRAAYLNHGLKYTSVYAHLDSFAPEIEKYVKEQQYLAESFSINVFPDKKRFPVKKGDLIGYSGNSGSSEGPHLHFEIRDQKTEEPLNPLAYKFVSIGDSIPPKIKRVLVYQIDSVQGVPLPQVYKEISFKEGSPEDDTIAVPSSFFIGIESYDSMPNSSNEYLVRQVEAKVDSAILFNFDMTRFAFDESKYINSVVDYDLFCTKKREVVRAFKDPNNKLSILSGMNGNGMVTLSDNKPCRISIKAIDSNGNEANASVWVKREEGKIHKRRTLKEGIPVFFFKKQNLIIGKNATVNIPGKSAYNSMLVSYHEEPNPRAFSKAIIVGDKCQPLHAELELKVRTSIPSELAEKAFVARGSNTTFSYIGGDYSNGSISTTSSEFGRFFVDVDTTAPKVEPRQKVLGALIPTNGVLLFAVSDDKTGIDTFDVYIDGKWAVAEYDTKNSLAIVRLDEERIGTGRKHEIEFYIADKVGNIGFIKSLFYF</sequence>
<evidence type="ECO:0000256" key="1">
    <source>
        <dbReference type="ARBA" id="ARBA00022729"/>
    </source>
</evidence>
<feature type="domain" description="M23ase beta-sheet core" evidence="2">
    <location>
        <begin position="50"/>
        <end position="123"/>
    </location>
</feature>
<dbReference type="InterPro" id="IPR016047">
    <property type="entry name" value="M23ase_b-sheet_dom"/>
</dbReference>
<dbReference type="CDD" id="cd12797">
    <property type="entry name" value="M23_peptidase"/>
    <property type="match status" value="1"/>
</dbReference>
<evidence type="ECO:0000259" key="2">
    <source>
        <dbReference type="Pfam" id="PF01551"/>
    </source>
</evidence>
<reference evidence="3 4" key="1">
    <citation type="submission" date="2019-03" db="EMBL/GenBank/DDBJ databases">
        <title>Genomic Encyclopedia of Archaeal and Bacterial Type Strains, Phase II (KMG-II): from individual species to whole genera.</title>
        <authorList>
            <person name="Goeker M."/>
        </authorList>
    </citation>
    <scope>NUCLEOTIDE SEQUENCE [LARGE SCALE GENOMIC DNA]</scope>
    <source>
        <strain evidence="3 4">RL-C</strain>
    </source>
</reference>
<evidence type="ECO:0000313" key="4">
    <source>
        <dbReference type="Proteomes" id="UP000294830"/>
    </source>
</evidence>
<dbReference type="InterPro" id="IPR011055">
    <property type="entry name" value="Dup_hybrid_motif"/>
</dbReference>
<name>A0A4R2EMH6_9BACT</name>
<feature type="domain" description="M23ase beta-sheet core" evidence="2">
    <location>
        <begin position="136"/>
        <end position="172"/>
    </location>
</feature>
<dbReference type="AlphaFoldDB" id="A0A4R2EMH6"/>
<dbReference type="GO" id="GO:0004222">
    <property type="term" value="F:metalloendopeptidase activity"/>
    <property type="evidence" value="ECO:0007669"/>
    <property type="project" value="TreeGrafter"/>
</dbReference>
<keyword evidence="4" id="KW-1185">Reference proteome</keyword>
<gene>
    <name evidence="3" type="ORF">CLV25_10612</name>
</gene>
<dbReference type="InterPro" id="IPR050570">
    <property type="entry name" value="Cell_wall_metabolism_enzyme"/>
</dbReference>
<comment type="caution">
    <text evidence="3">The sequence shown here is derived from an EMBL/GenBank/DDBJ whole genome shotgun (WGS) entry which is preliminary data.</text>
</comment>
<dbReference type="RefSeq" id="WP_165877028.1">
    <property type="nucleotide sequence ID" value="NZ_SLWB01000006.1"/>
</dbReference>
<proteinExistence type="predicted"/>
<dbReference type="Gene3D" id="2.70.70.10">
    <property type="entry name" value="Glucose Permease (Domain IIA)"/>
    <property type="match status" value="1"/>
</dbReference>
<dbReference type="Proteomes" id="UP000294830">
    <property type="component" value="Unassembled WGS sequence"/>
</dbReference>
<dbReference type="PANTHER" id="PTHR21666">
    <property type="entry name" value="PEPTIDASE-RELATED"/>
    <property type="match status" value="1"/>
</dbReference>
<keyword evidence="1" id="KW-0732">Signal</keyword>
<protein>
    <submittedName>
        <fullName evidence="3">Peptidase M23-like protein</fullName>
    </submittedName>
</protein>
<dbReference type="Pfam" id="PF01551">
    <property type="entry name" value="Peptidase_M23"/>
    <property type="match status" value="2"/>
</dbReference>
<dbReference type="PANTHER" id="PTHR21666:SF289">
    <property type="entry name" value="L-ALA--D-GLU ENDOPEPTIDASE"/>
    <property type="match status" value="1"/>
</dbReference>
<accession>A0A4R2EMH6</accession>
<dbReference type="SUPFAM" id="SSF51261">
    <property type="entry name" value="Duplicated hybrid motif"/>
    <property type="match status" value="1"/>
</dbReference>